<dbReference type="NCBIfam" id="NF033573">
    <property type="entry name" value="transpos_IS200"/>
    <property type="match status" value="1"/>
</dbReference>
<evidence type="ECO:0000313" key="2">
    <source>
        <dbReference type="EMBL" id="PZO19410.1"/>
    </source>
</evidence>
<evidence type="ECO:0000313" key="3">
    <source>
        <dbReference type="Proteomes" id="UP000249354"/>
    </source>
</evidence>
<feature type="domain" description="Transposase IS200-like" evidence="1">
    <location>
        <begin position="15"/>
        <end position="131"/>
    </location>
</feature>
<dbReference type="InterPro" id="IPR036515">
    <property type="entry name" value="Transposase_17_sf"/>
</dbReference>
<dbReference type="Proteomes" id="UP000249354">
    <property type="component" value="Unassembled WGS sequence"/>
</dbReference>
<dbReference type="SUPFAM" id="SSF143422">
    <property type="entry name" value="Transposase IS200-like"/>
    <property type="match status" value="1"/>
</dbReference>
<dbReference type="GO" id="GO:0003677">
    <property type="term" value="F:DNA binding"/>
    <property type="evidence" value="ECO:0007669"/>
    <property type="project" value="InterPro"/>
</dbReference>
<dbReference type="Gene3D" id="3.30.70.1290">
    <property type="entry name" value="Transposase IS200-like"/>
    <property type="match status" value="1"/>
</dbReference>
<dbReference type="PANTHER" id="PTHR33360:SF2">
    <property type="entry name" value="TRANSPOSASE FOR INSERTION SEQUENCE ELEMENT IS200"/>
    <property type="match status" value="1"/>
</dbReference>
<reference evidence="2 3" key="2">
    <citation type="submission" date="2018-06" db="EMBL/GenBank/DDBJ databases">
        <title>Metagenomic assembly of (sub)arctic Cyanobacteria and their associated microbiome from non-axenic cultures.</title>
        <authorList>
            <person name="Baurain D."/>
        </authorList>
    </citation>
    <scope>NUCLEOTIDE SEQUENCE [LARGE SCALE GENOMIC DNA]</scope>
    <source>
        <strain evidence="2">ULC129bin1</strain>
    </source>
</reference>
<dbReference type="GO" id="GO:0004803">
    <property type="term" value="F:transposase activity"/>
    <property type="evidence" value="ECO:0007669"/>
    <property type="project" value="InterPro"/>
</dbReference>
<comment type="caution">
    <text evidence="2">The sequence shown here is derived from an EMBL/GenBank/DDBJ whole genome shotgun (WGS) entry which is preliminary data.</text>
</comment>
<dbReference type="GO" id="GO:0006313">
    <property type="term" value="P:DNA transposition"/>
    <property type="evidence" value="ECO:0007669"/>
    <property type="project" value="InterPro"/>
</dbReference>
<dbReference type="Pfam" id="PF01797">
    <property type="entry name" value="Y1_Tnp"/>
    <property type="match status" value="1"/>
</dbReference>
<dbReference type="PANTHER" id="PTHR33360">
    <property type="entry name" value="TRANSPOSASE FOR INSERTION SEQUENCE ELEMENT IS200"/>
    <property type="match status" value="1"/>
</dbReference>
<dbReference type="AlphaFoldDB" id="A0A2W4UJL8"/>
<name>A0A2W4UJL8_9CYAN</name>
<accession>A0A2W4UJL8</accession>
<gene>
    <name evidence="2" type="primary">tnpA</name>
    <name evidence="2" type="ORF">DCF25_08560</name>
</gene>
<protein>
    <submittedName>
        <fullName evidence="2">IS200/IS605 family transposase</fullName>
    </submittedName>
</protein>
<organism evidence="2 3">
    <name type="scientific">Leptolyngbya foveolarum</name>
    <dbReference type="NCBI Taxonomy" id="47253"/>
    <lineage>
        <taxon>Bacteria</taxon>
        <taxon>Bacillati</taxon>
        <taxon>Cyanobacteriota</taxon>
        <taxon>Cyanophyceae</taxon>
        <taxon>Leptolyngbyales</taxon>
        <taxon>Leptolyngbyaceae</taxon>
        <taxon>Leptolyngbya group</taxon>
        <taxon>Leptolyngbya</taxon>
    </lineage>
</organism>
<dbReference type="EMBL" id="QBMC01000044">
    <property type="protein sequence ID" value="PZO19410.1"/>
    <property type="molecule type" value="Genomic_DNA"/>
</dbReference>
<dbReference type="SMART" id="SM01321">
    <property type="entry name" value="Y1_Tnp"/>
    <property type="match status" value="1"/>
</dbReference>
<proteinExistence type="predicted"/>
<sequence>MRKDSFGYRHENHSVGLANVHLVWIPKRRRRVLRGDVRLRLAEILESVAADNKWMIEAKEIASDHVQVVVEYDEKTPICKVVRAFKGRSSRLLRQEFPHLLKLPSLWTRSYFYDTSGKVSTAKIMAYVNDPHHERH</sequence>
<evidence type="ECO:0000259" key="1">
    <source>
        <dbReference type="SMART" id="SM01321"/>
    </source>
</evidence>
<dbReference type="InterPro" id="IPR002686">
    <property type="entry name" value="Transposase_17"/>
</dbReference>
<reference evidence="3" key="1">
    <citation type="submission" date="2018-04" db="EMBL/GenBank/DDBJ databases">
        <authorList>
            <person name="Cornet L."/>
        </authorList>
    </citation>
    <scope>NUCLEOTIDE SEQUENCE [LARGE SCALE GENOMIC DNA]</scope>
</reference>